<name>A0ABD0P462_CIRMR</name>
<protein>
    <submittedName>
        <fullName evidence="1">Uncharacterized protein</fullName>
    </submittedName>
</protein>
<organism evidence="1 2">
    <name type="scientific">Cirrhinus mrigala</name>
    <name type="common">Mrigala</name>
    <dbReference type="NCBI Taxonomy" id="683832"/>
    <lineage>
        <taxon>Eukaryota</taxon>
        <taxon>Metazoa</taxon>
        <taxon>Chordata</taxon>
        <taxon>Craniata</taxon>
        <taxon>Vertebrata</taxon>
        <taxon>Euteleostomi</taxon>
        <taxon>Actinopterygii</taxon>
        <taxon>Neopterygii</taxon>
        <taxon>Teleostei</taxon>
        <taxon>Ostariophysi</taxon>
        <taxon>Cypriniformes</taxon>
        <taxon>Cyprinidae</taxon>
        <taxon>Labeoninae</taxon>
        <taxon>Labeonini</taxon>
        <taxon>Cirrhinus</taxon>
    </lineage>
</organism>
<accession>A0ABD0P462</accession>
<dbReference type="AlphaFoldDB" id="A0ABD0P462"/>
<keyword evidence="2" id="KW-1185">Reference proteome</keyword>
<dbReference type="Proteomes" id="UP001529510">
    <property type="component" value="Unassembled WGS sequence"/>
</dbReference>
<evidence type="ECO:0000313" key="1">
    <source>
        <dbReference type="EMBL" id="KAL0168868.1"/>
    </source>
</evidence>
<dbReference type="EMBL" id="JAMKFB020000018">
    <property type="protein sequence ID" value="KAL0168868.1"/>
    <property type="molecule type" value="Genomic_DNA"/>
</dbReference>
<feature type="non-terminal residue" evidence="1">
    <location>
        <position position="1"/>
    </location>
</feature>
<comment type="caution">
    <text evidence="1">The sequence shown here is derived from an EMBL/GenBank/DDBJ whole genome shotgun (WGS) entry which is preliminary data.</text>
</comment>
<feature type="non-terminal residue" evidence="1">
    <location>
        <position position="99"/>
    </location>
</feature>
<gene>
    <name evidence="1" type="ORF">M9458_037090</name>
</gene>
<proteinExistence type="predicted"/>
<reference evidence="1 2" key="1">
    <citation type="submission" date="2024-05" db="EMBL/GenBank/DDBJ databases">
        <title>Genome sequencing and assembly of Indian major carp, Cirrhinus mrigala (Hamilton, 1822).</title>
        <authorList>
            <person name="Mohindra V."/>
            <person name="Chowdhury L.M."/>
            <person name="Lal K."/>
            <person name="Jena J.K."/>
        </authorList>
    </citation>
    <scope>NUCLEOTIDE SEQUENCE [LARGE SCALE GENOMIC DNA]</scope>
    <source>
        <strain evidence="1">CM1030</strain>
        <tissue evidence="1">Blood</tissue>
    </source>
</reference>
<evidence type="ECO:0000313" key="2">
    <source>
        <dbReference type="Proteomes" id="UP001529510"/>
    </source>
</evidence>
<sequence>SAAASLPPTLLLSPLAPPWVFIVAVAWILPGSFCFRSLLSSPWPLPPYGPPSFLLFSPWLLPLSSPPWTLFVVFLPGICPPSEPPLKFPPIPPSVVSTA</sequence>